<dbReference type="Gene3D" id="1.20.1280.50">
    <property type="match status" value="1"/>
</dbReference>
<keyword evidence="3" id="KW-1185">Reference proteome</keyword>
<dbReference type="AlphaFoldDB" id="A0AAE1IWM2"/>
<evidence type="ECO:0000259" key="1">
    <source>
        <dbReference type="PROSITE" id="PS50181"/>
    </source>
</evidence>
<dbReference type="InterPro" id="IPR011043">
    <property type="entry name" value="Gal_Oxase/kelch_b-propeller"/>
</dbReference>
<evidence type="ECO:0000313" key="3">
    <source>
        <dbReference type="Proteomes" id="UP001293593"/>
    </source>
</evidence>
<proteinExistence type="predicted"/>
<dbReference type="SMART" id="SM00256">
    <property type="entry name" value="FBOX"/>
    <property type="match status" value="1"/>
</dbReference>
<comment type="caution">
    <text evidence="2">The sequence shown here is derived from an EMBL/GenBank/DDBJ whole genome shotgun (WGS) entry which is preliminary data.</text>
</comment>
<gene>
    <name evidence="2" type="ORF">QN277_005527</name>
</gene>
<dbReference type="NCBIfam" id="TIGR01640">
    <property type="entry name" value="F_box_assoc_1"/>
    <property type="match status" value="1"/>
</dbReference>
<dbReference type="Proteomes" id="UP001293593">
    <property type="component" value="Unassembled WGS sequence"/>
</dbReference>
<dbReference type="PANTHER" id="PTHR31672">
    <property type="entry name" value="BNACNNG10540D PROTEIN"/>
    <property type="match status" value="1"/>
</dbReference>
<dbReference type="InterPro" id="IPR050796">
    <property type="entry name" value="SCF_F-box_component"/>
</dbReference>
<dbReference type="Pfam" id="PF00646">
    <property type="entry name" value="F-box"/>
    <property type="match status" value="1"/>
</dbReference>
<dbReference type="InterPro" id="IPR001810">
    <property type="entry name" value="F-box_dom"/>
</dbReference>
<accession>A0AAE1IWM2</accession>
<dbReference type="SUPFAM" id="SSF50965">
    <property type="entry name" value="Galactose oxidase, central domain"/>
    <property type="match status" value="1"/>
</dbReference>
<reference evidence="2" key="1">
    <citation type="submission" date="2023-10" db="EMBL/GenBank/DDBJ databases">
        <title>Chromosome-level genome of the transformable northern wattle, Acacia crassicarpa.</title>
        <authorList>
            <person name="Massaro I."/>
            <person name="Sinha N.R."/>
            <person name="Poethig S."/>
            <person name="Leichty A.R."/>
        </authorList>
    </citation>
    <scope>NUCLEOTIDE SEQUENCE</scope>
    <source>
        <strain evidence="2">Acra3RX</strain>
        <tissue evidence="2">Leaf</tissue>
    </source>
</reference>
<dbReference type="InterPro" id="IPR036047">
    <property type="entry name" value="F-box-like_dom_sf"/>
</dbReference>
<dbReference type="InterPro" id="IPR017451">
    <property type="entry name" value="F-box-assoc_interact_dom"/>
</dbReference>
<dbReference type="CDD" id="cd22157">
    <property type="entry name" value="F-box_AtFBW1-like"/>
    <property type="match status" value="1"/>
</dbReference>
<feature type="domain" description="F-box" evidence="1">
    <location>
        <begin position="10"/>
        <end position="50"/>
    </location>
</feature>
<name>A0AAE1IWM2_9FABA</name>
<protein>
    <recommendedName>
        <fullName evidence="1">F-box domain-containing protein</fullName>
    </recommendedName>
</protein>
<dbReference type="Pfam" id="PF07734">
    <property type="entry name" value="FBA_1"/>
    <property type="match status" value="1"/>
</dbReference>
<dbReference type="SUPFAM" id="SSF81383">
    <property type="entry name" value="F-box domain"/>
    <property type="match status" value="1"/>
</dbReference>
<dbReference type="PROSITE" id="PS50181">
    <property type="entry name" value="FBOX"/>
    <property type="match status" value="1"/>
</dbReference>
<evidence type="ECO:0000313" key="2">
    <source>
        <dbReference type="EMBL" id="KAK4259170.1"/>
    </source>
</evidence>
<sequence length="378" mass="43469">MESEGDKPFLPPEIIINILKRLPVKFILRFRSLCKDWKNLFNTRHFIAQHASFSAHQNPLLLLHEADFYDSGKPPSLRLVNRNMETVQNLSISSIDSFKHHWSAIGSCNGLVCVRVHNLGRDGSSKLCLWNPAIRDVKEIPLATRKDKLESCKFGFGFCSLINDYKIVNFYKIKNKKNANKNKKNVAGGHDGVEVYSLNTNSWKELEIRAVLKNTTIKSNQVSVDGTIFWFGAQQDSSHVVVSFDIGTQVFTLTPVSLPFEPRGFPMTHLSVYHNKFAIFHHYFNNSWNFIDIGVMGDVAGESGKSFSCTDRYDDFDSSEYHFDLLCIWRDDIVFREPDKLRLFNVTTQEWKDFPDSVNYECRLGVNYEESLVSVWNT</sequence>
<dbReference type="PANTHER" id="PTHR31672:SF13">
    <property type="entry name" value="F-BOX PROTEIN CPR30-LIKE"/>
    <property type="match status" value="1"/>
</dbReference>
<organism evidence="2 3">
    <name type="scientific">Acacia crassicarpa</name>
    <name type="common">northern wattle</name>
    <dbReference type="NCBI Taxonomy" id="499986"/>
    <lineage>
        <taxon>Eukaryota</taxon>
        <taxon>Viridiplantae</taxon>
        <taxon>Streptophyta</taxon>
        <taxon>Embryophyta</taxon>
        <taxon>Tracheophyta</taxon>
        <taxon>Spermatophyta</taxon>
        <taxon>Magnoliopsida</taxon>
        <taxon>eudicotyledons</taxon>
        <taxon>Gunneridae</taxon>
        <taxon>Pentapetalae</taxon>
        <taxon>rosids</taxon>
        <taxon>fabids</taxon>
        <taxon>Fabales</taxon>
        <taxon>Fabaceae</taxon>
        <taxon>Caesalpinioideae</taxon>
        <taxon>mimosoid clade</taxon>
        <taxon>Acacieae</taxon>
        <taxon>Acacia</taxon>
    </lineage>
</organism>
<dbReference type="EMBL" id="JAWXYG010000011">
    <property type="protein sequence ID" value="KAK4259170.1"/>
    <property type="molecule type" value="Genomic_DNA"/>
</dbReference>
<dbReference type="InterPro" id="IPR006527">
    <property type="entry name" value="F-box-assoc_dom_typ1"/>
</dbReference>